<dbReference type="EMBL" id="BAABFB010000075">
    <property type="protein sequence ID" value="GAA4490143.1"/>
    <property type="molecule type" value="Genomic_DNA"/>
</dbReference>
<evidence type="ECO:0000256" key="3">
    <source>
        <dbReference type="ARBA" id="ARBA00023163"/>
    </source>
</evidence>
<sequence length="208" mass="22892">MGAPRRRLAPEQRRAQLLDIGARLFAERPYDEVWIEEIAELAGVSRGLMYHYFPTKRDFFAAIVKRSADELLAATEPDPDEPVAVQIARGLDAYIQHVVTRRHGVRAVSHGALSADPEIRATVEDELATQQERILDALDLDPEARAIAAIGVHGWIAFVRAVCVDWIDRPVVSADELRELCLRTLAGVLAPVVELGPTQTSSDGALRG</sequence>
<reference evidence="7" key="1">
    <citation type="journal article" date="2019" name="Int. J. Syst. Evol. Microbiol.">
        <title>The Global Catalogue of Microorganisms (GCM) 10K type strain sequencing project: providing services to taxonomists for standard genome sequencing and annotation.</title>
        <authorList>
            <consortium name="The Broad Institute Genomics Platform"/>
            <consortium name="The Broad Institute Genome Sequencing Center for Infectious Disease"/>
            <person name="Wu L."/>
            <person name="Ma J."/>
        </authorList>
    </citation>
    <scope>NUCLEOTIDE SEQUENCE [LARGE SCALE GENOMIC DNA]</scope>
    <source>
        <strain evidence="7">JCM 32206</strain>
    </source>
</reference>
<evidence type="ECO:0000259" key="5">
    <source>
        <dbReference type="PROSITE" id="PS50977"/>
    </source>
</evidence>
<dbReference type="Gene3D" id="1.10.357.10">
    <property type="entry name" value="Tetracycline Repressor, domain 2"/>
    <property type="match status" value="1"/>
</dbReference>
<comment type="caution">
    <text evidence="6">The sequence shown here is derived from an EMBL/GenBank/DDBJ whole genome shotgun (WGS) entry which is preliminary data.</text>
</comment>
<dbReference type="Pfam" id="PF21943">
    <property type="entry name" value="TetR_C_46"/>
    <property type="match status" value="1"/>
</dbReference>
<gene>
    <name evidence="6" type="ORF">GCM10023094_52850</name>
</gene>
<dbReference type="PROSITE" id="PS50977">
    <property type="entry name" value="HTH_TETR_2"/>
    <property type="match status" value="1"/>
</dbReference>
<feature type="domain" description="HTH tetR-type" evidence="5">
    <location>
        <begin position="11"/>
        <end position="71"/>
    </location>
</feature>
<dbReference type="SUPFAM" id="SSF46689">
    <property type="entry name" value="Homeodomain-like"/>
    <property type="match status" value="1"/>
</dbReference>
<evidence type="ECO:0000313" key="7">
    <source>
        <dbReference type="Proteomes" id="UP001501183"/>
    </source>
</evidence>
<proteinExistence type="predicted"/>
<dbReference type="Proteomes" id="UP001501183">
    <property type="component" value="Unassembled WGS sequence"/>
</dbReference>
<dbReference type="InterPro" id="IPR009057">
    <property type="entry name" value="Homeodomain-like_sf"/>
</dbReference>
<evidence type="ECO:0000256" key="1">
    <source>
        <dbReference type="ARBA" id="ARBA00023015"/>
    </source>
</evidence>
<keyword evidence="2 4" id="KW-0238">DNA-binding</keyword>
<keyword evidence="3" id="KW-0804">Transcription</keyword>
<dbReference type="PANTHER" id="PTHR30055:SF174">
    <property type="entry name" value="TRANSCRIPTIONAL REGULATORY PROTEIN (PROBABLY TETR-FAMILY)-RELATED"/>
    <property type="match status" value="1"/>
</dbReference>
<name>A0ABP8PR09_9NOCA</name>
<dbReference type="PANTHER" id="PTHR30055">
    <property type="entry name" value="HTH-TYPE TRANSCRIPTIONAL REGULATOR RUTR"/>
    <property type="match status" value="1"/>
</dbReference>
<evidence type="ECO:0000256" key="4">
    <source>
        <dbReference type="PROSITE-ProRule" id="PRU00335"/>
    </source>
</evidence>
<dbReference type="Pfam" id="PF00440">
    <property type="entry name" value="TetR_N"/>
    <property type="match status" value="1"/>
</dbReference>
<accession>A0ABP8PR09</accession>
<keyword evidence="1" id="KW-0805">Transcription regulation</keyword>
<feature type="DNA-binding region" description="H-T-H motif" evidence="4">
    <location>
        <begin position="34"/>
        <end position="53"/>
    </location>
</feature>
<dbReference type="InterPro" id="IPR054129">
    <property type="entry name" value="DesT_TetR_C"/>
</dbReference>
<protein>
    <submittedName>
        <fullName evidence="6">TetR/AcrR family transcriptional regulator</fullName>
    </submittedName>
</protein>
<dbReference type="RefSeq" id="WP_345352784.1">
    <property type="nucleotide sequence ID" value="NZ_BAABFB010000075.1"/>
</dbReference>
<evidence type="ECO:0000256" key="2">
    <source>
        <dbReference type="ARBA" id="ARBA00023125"/>
    </source>
</evidence>
<dbReference type="InterPro" id="IPR001647">
    <property type="entry name" value="HTH_TetR"/>
</dbReference>
<evidence type="ECO:0000313" key="6">
    <source>
        <dbReference type="EMBL" id="GAA4490143.1"/>
    </source>
</evidence>
<dbReference type="PRINTS" id="PR00455">
    <property type="entry name" value="HTHTETR"/>
</dbReference>
<keyword evidence="7" id="KW-1185">Reference proteome</keyword>
<dbReference type="InterPro" id="IPR050109">
    <property type="entry name" value="HTH-type_TetR-like_transc_reg"/>
</dbReference>
<organism evidence="6 7">
    <name type="scientific">Rhodococcus olei</name>
    <dbReference type="NCBI Taxonomy" id="2161675"/>
    <lineage>
        <taxon>Bacteria</taxon>
        <taxon>Bacillati</taxon>
        <taxon>Actinomycetota</taxon>
        <taxon>Actinomycetes</taxon>
        <taxon>Mycobacteriales</taxon>
        <taxon>Nocardiaceae</taxon>
        <taxon>Rhodococcus</taxon>
    </lineage>
</organism>